<reference evidence="3" key="2">
    <citation type="submission" date="2020-11" db="EMBL/GenBank/DDBJ databases">
        <authorList>
            <person name="McCartney M.A."/>
            <person name="Auch B."/>
            <person name="Kono T."/>
            <person name="Mallez S."/>
            <person name="Becker A."/>
            <person name="Gohl D.M."/>
            <person name="Silverstein K.A.T."/>
            <person name="Koren S."/>
            <person name="Bechman K.B."/>
            <person name="Herman A."/>
            <person name="Abrahante J.E."/>
            <person name="Garbe J."/>
        </authorList>
    </citation>
    <scope>NUCLEOTIDE SEQUENCE</scope>
    <source>
        <strain evidence="3">Duluth1</strain>
        <tissue evidence="3">Whole animal</tissue>
    </source>
</reference>
<comment type="caution">
    <text evidence="3">The sequence shown here is derived from an EMBL/GenBank/DDBJ whole genome shotgun (WGS) entry which is preliminary data.</text>
</comment>
<feature type="signal peptide" evidence="2">
    <location>
        <begin position="1"/>
        <end position="21"/>
    </location>
</feature>
<feature type="chain" id="PRO_5039556816" description="EGF-like domain-containing protein" evidence="2">
    <location>
        <begin position="22"/>
        <end position="168"/>
    </location>
</feature>
<evidence type="ECO:0000313" key="3">
    <source>
        <dbReference type="EMBL" id="KAH3775273.1"/>
    </source>
</evidence>
<sequence>MIPSGFLVAVVFLSCFYIVRCNVNSPCNATVACANNITVCENGFCHIQAGQVCTLETTPTVATTVTTPSQVSSSTSATTTTVATTTTAATTTPLPGPVKRRRRSANQQECVSNASCVPGLQPTLVCACNDGYKADNGKCNKDPDNGAGHVRVTELFSVMVTTVLLFLI</sequence>
<evidence type="ECO:0000256" key="1">
    <source>
        <dbReference type="SAM" id="MobiDB-lite"/>
    </source>
</evidence>
<dbReference type="Proteomes" id="UP000828390">
    <property type="component" value="Unassembled WGS sequence"/>
</dbReference>
<evidence type="ECO:0008006" key="5">
    <source>
        <dbReference type="Google" id="ProtNLM"/>
    </source>
</evidence>
<feature type="compositionally biased region" description="Low complexity" evidence="1">
    <location>
        <begin position="70"/>
        <end position="93"/>
    </location>
</feature>
<accession>A0A9D4E9J2</accession>
<dbReference type="AlphaFoldDB" id="A0A9D4E9J2"/>
<evidence type="ECO:0000313" key="4">
    <source>
        <dbReference type="Proteomes" id="UP000828390"/>
    </source>
</evidence>
<name>A0A9D4E9J2_DREPO</name>
<protein>
    <recommendedName>
        <fullName evidence="5">EGF-like domain-containing protein</fullName>
    </recommendedName>
</protein>
<reference evidence="3" key="1">
    <citation type="journal article" date="2019" name="bioRxiv">
        <title>The Genome of the Zebra Mussel, Dreissena polymorpha: A Resource for Invasive Species Research.</title>
        <authorList>
            <person name="McCartney M.A."/>
            <person name="Auch B."/>
            <person name="Kono T."/>
            <person name="Mallez S."/>
            <person name="Zhang Y."/>
            <person name="Obille A."/>
            <person name="Becker A."/>
            <person name="Abrahante J.E."/>
            <person name="Garbe J."/>
            <person name="Badalamenti J.P."/>
            <person name="Herman A."/>
            <person name="Mangelson H."/>
            <person name="Liachko I."/>
            <person name="Sullivan S."/>
            <person name="Sone E.D."/>
            <person name="Koren S."/>
            <person name="Silverstein K.A.T."/>
            <person name="Beckman K.B."/>
            <person name="Gohl D.M."/>
        </authorList>
    </citation>
    <scope>NUCLEOTIDE SEQUENCE</scope>
    <source>
        <strain evidence="3">Duluth1</strain>
        <tissue evidence="3">Whole animal</tissue>
    </source>
</reference>
<keyword evidence="4" id="KW-1185">Reference proteome</keyword>
<gene>
    <name evidence="3" type="ORF">DPMN_176674</name>
</gene>
<keyword evidence="2" id="KW-0732">Signal</keyword>
<evidence type="ECO:0000256" key="2">
    <source>
        <dbReference type="SAM" id="SignalP"/>
    </source>
</evidence>
<proteinExistence type="predicted"/>
<organism evidence="3 4">
    <name type="scientific">Dreissena polymorpha</name>
    <name type="common">Zebra mussel</name>
    <name type="synonym">Mytilus polymorpha</name>
    <dbReference type="NCBI Taxonomy" id="45954"/>
    <lineage>
        <taxon>Eukaryota</taxon>
        <taxon>Metazoa</taxon>
        <taxon>Spiralia</taxon>
        <taxon>Lophotrochozoa</taxon>
        <taxon>Mollusca</taxon>
        <taxon>Bivalvia</taxon>
        <taxon>Autobranchia</taxon>
        <taxon>Heteroconchia</taxon>
        <taxon>Euheterodonta</taxon>
        <taxon>Imparidentia</taxon>
        <taxon>Neoheterodontei</taxon>
        <taxon>Myida</taxon>
        <taxon>Dreissenoidea</taxon>
        <taxon>Dreissenidae</taxon>
        <taxon>Dreissena</taxon>
    </lineage>
</organism>
<feature type="region of interest" description="Disordered" evidence="1">
    <location>
        <begin position="70"/>
        <end position="101"/>
    </location>
</feature>
<dbReference type="EMBL" id="JAIWYP010000009">
    <property type="protein sequence ID" value="KAH3775273.1"/>
    <property type="molecule type" value="Genomic_DNA"/>
</dbReference>